<evidence type="ECO:0008006" key="9">
    <source>
        <dbReference type="Google" id="ProtNLM"/>
    </source>
</evidence>
<evidence type="ECO:0000256" key="3">
    <source>
        <dbReference type="ARBA" id="ARBA00022692"/>
    </source>
</evidence>
<evidence type="ECO:0000256" key="5">
    <source>
        <dbReference type="ARBA" id="ARBA00023136"/>
    </source>
</evidence>
<keyword evidence="8" id="KW-1185">Reference proteome</keyword>
<dbReference type="Proteomes" id="UP001150925">
    <property type="component" value="Unassembled WGS sequence"/>
</dbReference>
<evidence type="ECO:0000256" key="2">
    <source>
        <dbReference type="ARBA" id="ARBA00009012"/>
    </source>
</evidence>
<evidence type="ECO:0000256" key="1">
    <source>
        <dbReference type="ARBA" id="ARBA00004141"/>
    </source>
</evidence>
<dbReference type="EMBL" id="JANBPY010000410">
    <property type="protein sequence ID" value="KAJ1967003.1"/>
    <property type="molecule type" value="Genomic_DNA"/>
</dbReference>
<accession>A0A9W8AQP6</accession>
<dbReference type="PANTHER" id="PTHR13353:SF5">
    <property type="entry name" value="TRANSMEMBRANE PROTEIN 19"/>
    <property type="match status" value="1"/>
</dbReference>
<gene>
    <name evidence="7" type="ORF">IWQ62_002116</name>
</gene>
<keyword evidence="5 6" id="KW-0472">Membrane</keyword>
<evidence type="ECO:0000256" key="6">
    <source>
        <dbReference type="SAM" id="Phobius"/>
    </source>
</evidence>
<sequence length="287" mass="30850">MRPVQAVFITAAVVLRSLKHKSLSPSGALAAAVVGLGTFSNDVAMFTVTLLAFFLSSSKLTKLKSKRKQALDAHYAEGGQRDLYQVFSNGLTGTLLSLVYTYYFDGASGVPFFDLNSPWARTLVLMYVTHYACCNGDTWASELGVLHKQWPVLITTLHRVPPGTNGGISSTGLLASLGGGAVIGWFAAFSLWVQFWYRQWDAEGSTLVHGFPWFVVATGALGGLLGSLVDSVLGAVLQSSYLTPEAKVSNERRSAQDKLITGYNVLSNNQVNFIASLSTALLVGWIS</sequence>
<feature type="transmembrane region" description="Helical" evidence="6">
    <location>
        <begin position="173"/>
        <end position="193"/>
    </location>
</feature>
<organism evidence="7 8">
    <name type="scientific">Dispira parvispora</name>
    <dbReference type="NCBI Taxonomy" id="1520584"/>
    <lineage>
        <taxon>Eukaryota</taxon>
        <taxon>Fungi</taxon>
        <taxon>Fungi incertae sedis</taxon>
        <taxon>Zoopagomycota</taxon>
        <taxon>Kickxellomycotina</taxon>
        <taxon>Dimargaritomycetes</taxon>
        <taxon>Dimargaritales</taxon>
        <taxon>Dimargaritaceae</taxon>
        <taxon>Dispira</taxon>
    </lineage>
</organism>
<protein>
    <recommendedName>
        <fullName evidence="9">Transmembrane protein 19</fullName>
    </recommendedName>
</protein>
<dbReference type="Pfam" id="PF01940">
    <property type="entry name" value="DUF92"/>
    <property type="match status" value="1"/>
</dbReference>
<dbReference type="GO" id="GO:0016020">
    <property type="term" value="C:membrane"/>
    <property type="evidence" value="ECO:0007669"/>
    <property type="project" value="UniProtKB-SubCell"/>
</dbReference>
<dbReference type="PANTHER" id="PTHR13353">
    <property type="entry name" value="TRANSMEMBRANE PROTEIN 19"/>
    <property type="match status" value="1"/>
</dbReference>
<comment type="similarity">
    <text evidence="2">Belongs to the TMEM19 family.</text>
</comment>
<feature type="transmembrane region" description="Helical" evidence="6">
    <location>
        <begin position="29"/>
        <end position="55"/>
    </location>
</feature>
<comment type="subcellular location">
    <subcellularLocation>
        <location evidence="1">Membrane</location>
        <topology evidence="1">Multi-pass membrane protein</topology>
    </subcellularLocation>
</comment>
<dbReference type="OrthoDB" id="30881at2759"/>
<evidence type="ECO:0000313" key="7">
    <source>
        <dbReference type="EMBL" id="KAJ1967003.1"/>
    </source>
</evidence>
<evidence type="ECO:0000256" key="4">
    <source>
        <dbReference type="ARBA" id="ARBA00022989"/>
    </source>
</evidence>
<comment type="caution">
    <text evidence="7">The sequence shown here is derived from an EMBL/GenBank/DDBJ whole genome shotgun (WGS) entry which is preliminary data.</text>
</comment>
<feature type="transmembrane region" description="Helical" evidence="6">
    <location>
        <begin position="213"/>
        <end position="237"/>
    </location>
</feature>
<proteinExistence type="inferred from homology"/>
<dbReference type="AlphaFoldDB" id="A0A9W8AQP6"/>
<reference evidence="7" key="1">
    <citation type="submission" date="2022-07" db="EMBL/GenBank/DDBJ databases">
        <title>Phylogenomic reconstructions and comparative analyses of Kickxellomycotina fungi.</title>
        <authorList>
            <person name="Reynolds N.K."/>
            <person name="Stajich J.E."/>
            <person name="Barry K."/>
            <person name="Grigoriev I.V."/>
            <person name="Crous P."/>
            <person name="Smith M.E."/>
        </authorList>
    </citation>
    <scope>NUCLEOTIDE SEQUENCE</scope>
    <source>
        <strain evidence="7">RSA 1196</strain>
    </source>
</reference>
<keyword evidence="4 6" id="KW-1133">Transmembrane helix</keyword>
<evidence type="ECO:0000313" key="8">
    <source>
        <dbReference type="Proteomes" id="UP001150925"/>
    </source>
</evidence>
<dbReference type="InterPro" id="IPR002794">
    <property type="entry name" value="DUF92_TMEM19"/>
</dbReference>
<keyword evidence="3 6" id="KW-0812">Transmembrane</keyword>
<name>A0A9W8AQP6_9FUNG</name>